<sequence length="300" mass="30545">MRGHFLGCDIGGTASRFAVVDEAGALVRRGSAPGASALLGTPEDRARLEAAFTRIGASLPGPIHAAAIGLSGYDPGAFDAISAIIGTSTGIATDRLTLLDDIELAFRVLFSPGEGHLVSAGTGAIATHINASGTRLRIGGRGLMIDDAGSGGWIALCALRALYRKLDEDGAYGDMAPLATALFEAVGSDEWAVVKRLVYGGGRGKIGALSLAVAKAADAGDRFSQRLLNDAGYELARLGNIMIARAGNLPVAFTGGVLTLSPAIGRAIAENLSGTALFPALDTAEGAAQLARDGFQRQSV</sequence>
<dbReference type="PANTHER" id="PTHR12862:SF0">
    <property type="entry name" value="N-ACETYL-D-GLUCOSAMINE KINASE"/>
    <property type="match status" value="1"/>
</dbReference>
<dbReference type="SUPFAM" id="SSF53067">
    <property type="entry name" value="Actin-like ATPase domain"/>
    <property type="match status" value="2"/>
</dbReference>
<protein>
    <submittedName>
        <fullName evidence="2">N-acetylglucosamine kinase-like BadF-type ATPase</fullName>
    </submittedName>
</protein>
<keyword evidence="3" id="KW-1185">Reference proteome</keyword>
<dbReference type="PANTHER" id="PTHR12862">
    <property type="entry name" value="BADF TYPE ATPASE DOMAIN-CONTAINING PROTEIN"/>
    <property type="match status" value="1"/>
</dbReference>
<dbReference type="Proteomes" id="UP001549164">
    <property type="component" value="Unassembled WGS sequence"/>
</dbReference>
<proteinExistence type="predicted"/>
<dbReference type="Gene3D" id="3.30.420.40">
    <property type="match status" value="2"/>
</dbReference>
<reference evidence="2 3" key="1">
    <citation type="submission" date="2024-06" db="EMBL/GenBank/DDBJ databases">
        <title>Genomic Encyclopedia of Type Strains, Phase IV (KMG-IV): sequencing the most valuable type-strain genomes for metagenomic binning, comparative biology and taxonomic classification.</title>
        <authorList>
            <person name="Goeker M."/>
        </authorList>
    </citation>
    <scope>NUCLEOTIDE SEQUENCE [LARGE SCALE GENOMIC DNA]</scope>
    <source>
        <strain evidence="2 3">DSM 28102</strain>
    </source>
</reference>
<evidence type="ECO:0000313" key="3">
    <source>
        <dbReference type="Proteomes" id="UP001549164"/>
    </source>
</evidence>
<evidence type="ECO:0000259" key="1">
    <source>
        <dbReference type="Pfam" id="PF01869"/>
    </source>
</evidence>
<gene>
    <name evidence="2" type="ORF">ABID12_002056</name>
</gene>
<dbReference type="EMBL" id="JBEPLY010000006">
    <property type="protein sequence ID" value="MET3600111.1"/>
    <property type="molecule type" value="Genomic_DNA"/>
</dbReference>
<dbReference type="InterPro" id="IPR002731">
    <property type="entry name" value="ATPase_BadF"/>
</dbReference>
<feature type="domain" description="ATPase BadF/BadG/BcrA/BcrD type" evidence="1">
    <location>
        <begin position="6"/>
        <end position="291"/>
    </location>
</feature>
<accession>A0ABV2IB18</accession>
<dbReference type="InterPro" id="IPR039758">
    <property type="entry name" value="NAGK-like"/>
</dbReference>
<name>A0ABV2IB18_9HYPH</name>
<dbReference type="RefSeq" id="WP_354434126.1">
    <property type="nucleotide sequence ID" value="NZ_JBEPLY010000006.1"/>
</dbReference>
<dbReference type="Pfam" id="PF01869">
    <property type="entry name" value="BcrAD_BadFG"/>
    <property type="match status" value="1"/>
</dbReference>
<organism evidence="2 3">
    <name type="scientific">Martelella mangrovi</name>
    <dbReference type="NCBI Taxonomy" id="1397477"/>
    <lineage>
        <taxon>Bacteria</taxon>
        <taxon>Pseudomonadati</taxon>
        <taxon>Pseudomonadota</taxon>
        <taxon>Alphaproteobacteria</taxon>
        <taxon>Hyphomicrobiales</taxon>
        <taxon>Aurantimonadaceae</taxon>
        <taxon>Martelella</taxon>
    </lineage>
</organism>
<comment type="caution">
    <text evidence="2">The sequence shown here is derived from an EMBL/GenBank/DDBJ whole genome shotgun (WGS) entry which is preliminary data.</text>
</comment>
<dbReference type="InterPro" id="IPR043129">
    <property type="entry name" value="ATPase_NBD"/>
</dbReference>
<evidence type="ECO:0000313" key="2">
    <source>
        <dbReference type="EMBL" id="MET3600111.1"/>
    </source>
</evidence>